<evidence type="ECO:0000256" key="1">
    <source>
        <dbReference type="ARBA" id="ARBA00004225"/>
    </source>
</evidence>
<evidence type="ECO:0000256" key="9">
    <source>
        <dbReference type="PROSITE-ProRule" id="PRU00282"/>
    </source>
</evidence>
<dbReference type="AlphaFoldDB" id="A0A1X2HHJ3"/>
<dbReference type="PANTHER" id="PTHR45939">
    <property type="entry name" value="PEROXISOMAL MEMBRANE PROTEIN PMP34-RELATED"/>
    <property type="match status" value="1"/>
</dbReference>
<dbReference type="STRING" id="13706.A0A1X2HHJ3"/>
<dbReference type="OMA" id="PLEMINT"/>
<comment type="caution">
    <text evidence="12">The sequence shown here is derived from an EMBL/GenBank/DDBJ whole genome shotgun (WGS) entry which is preliminary data.</text>
</comment>
<name>A0A1X2HHJ3_SYNRA</name>
<evidence type="ECO:0000256" key="3">
    <source>
        <dbReference type="ARBA" id="ARBA00022448"/>
    </source>
</evidence>
<dbReference type="Pfam" id="PF00153">
    <property type="entry name" value="Mito_carr"/>
    <property type="match status" value="3"/>
</dbReference>
<evidence type="ECO:0000256" key="8">
    <source>
        <dbReference type="ARBA" id="ARBA00023136"/>
    </source>
</evidence>
<organism evidence="12 13">
    <name type="scientific">Syncephalastrum racemosum</name>
    <name type="common">Filamentous fungus</name>
    <dbReference type="NCBI Taxonomy" id="13706"/>
    <lineage>
        <taxon>Eukaryota</taxon>
        <taxon>Fungi</taxon>
        <taxon>Fungi incertae sedis</taxon>
        <taxon>Mucoromycota</taxon>
        <taxon>Mucoromycotina</taxon>
        <taxon>Mucoromycetes</taxon>
        <taxon>Mucorales</taxon>
        <taxon>Syncephalastraceae</taxon>
        <taxon>Syncephalastrum</taxon>
    </lineage>
</organism>
<evidence type="ECO:0000256" key="10">
    <source>
        <dbReference type="RuleBase" id="RU000488"/>
    </source>
</evidence>
<dbReference type="InterPro" id="IPR052217">
    <property type="entry name" value="Mito/Peroxisomal_Carrier"/>
</dbReference>
<dbReference type="SUPFAM" id="SSF103506">
    <property type="entry name" value="Mitochondrial carrier"/>
    <property type="match status" value="1"/>
</dbReference>
<dbReference type="GO" id="GO:0006635">
    <property type="term" value="P:fatty acid beta-oxidation"/>
    <property type="evidence" value="ECO:0007669"/>
    <property type="project" value="EnsemblFungi"/>
</dbReference>
<evidence type="ECO:0000313" key="13">
    <source>
        <dbReference type="Proteomes" id="UP000242180"/>
    </source>
</evidence>
<keyword evidence="5" id="KW-0677">Repeat</keyword>
<keyword evidence="13" id="KW-1185">Reference proteome</keyword>
<dbReference type="PROSITE" id="PS50920">
    <property type="entry name" value="SOLCAR"/>
    <property type="match status" value="3"/>
</dbReference>
<dbReference type="GO" id="GO:0007031">
    <property type="term" value="P:peroxisome organization"/>
    <property type="evidence" value="ECO:0007669"/>
    <property type="project" value="EnsemblFungi"/>
</dbReference>
<protein>
    <submittedName>
        <fullName evidence="12">Mitochondrial carrier domain-containing protein</fullName>
    </submittedName>
</protein>
<keyword evidence="7" id="KW-0496">Mitochondrion</keyword>
<dbReference type="Proteomes" id="UP000242180">
    <property type="component" value="Unassembled WGS sequence"/>
</dbReference>
<dbReference type="InterPro" id="IPR023395">
    <property type="entry name" value="MCP_dom_sf"/>
</dbReference>
<keyword evidence="8 9" id="KW-0472">Membrane</keyword>
<reference evidence="12 13" key="1">
    <citation type="submission" date="2016-07" db="EMBL/GenBank/DDBJ databases">
        <title>Pervasive Adenine N6-methylation of Active Genes in Fungi.</title>
        <authorList>
            <consortium name="DOE Joint Genome Institute"/>
            <person name="Mondo S.J."/>
            <person name="Dannebaum R.O."/>
            <person name="Kuo R.C."/>
            <person name="Labutti K."/>
            <person name="Haridas S."/>
            <person name="Kuo A."/>
            <person name="Salamov A."/>
            <person name="Ahrendt S.R."/>
            <person name="Lipzen A."/>
            <person name="Sullivan W."/>
            <person name="Andreopoulos W.B."/>
            <person name="Clum A."/>
            <person name="Lindquist E."/>
            <person name="Daum C."/>
            <person name="Ramamoorthy G.K."/>
            <person name="Gryganskyi A."/>
            <person name="Culley D."/>
            <person name="Magnuson J.K."/>
            <person name="James T.Y."/>
            <person name="O'Malley M.A."/>
            <person name="Stajich J.E."/>
            <person name="Spatafora J.W."/>
            <person name="Visel A."/>
            <person name="Grigoriev I.V."/>
        </authorList>
    </citation>
    <scope>NUCLEOTIDE SEQUENCE [LARGE SCALE GENOMIC DNA]</scope>
    <source>
        <strain evidence="12 13">NRRL 2496</strain>
    </source>
</reference>
<evidence type="ECO:0000256" key="11">
    <source>
        <dbReference type="SAM" id="Phobius"/>
    </source>
</evidence>
<comment type="similarity">
    <text evidence="2 10">Belongs to the mitochondrial carrier (TC 2.A.29) family.</text>
</comment>
<dbReference type="GO" id="GO:0015867">
    <property type="term" value="P:ATP transport"/>
    <property type="evidence" value="ECO:0007669"/>
    <property type="project" value="EnsemblFungi"/>
</dbReference>
<proteinExistence type="inferred from homology"/>
<dbReference type="InterPro" id="IPR018108">
    <property type="entry name" value="MCP_transmembrane"/>
</dbReference>
<evidence type="ECO:0000256" key="4">
    <source>
        <dbReference type="ARBA" id="ARBA00022692"/>
    </source>
</evidence>
<evidence type="ECO:0000313" key="12">
    <source>
        <dbReference type="EMBL" id="ORY98528.1"/>
    </source>
</evidence>
<evidence type="ECO:0000256" key="6">
    <source>
        <dbReference type="ARBA" id="ARBA00022989"/>
    </source>
</evidence>
<dbReference type="GO" id="GO:0005778">
    <property type="term" value="C:peroxisomal membrane"/>
    <property type="evidence" value="ECO:0007669"/>
    <property type="project" value="EnsemblFungi"/>
</dbReference>
<evidence type="ECO:0000256" key="2">
    <source>
        <dbReference type="ARBA" id="ARBA00006375"/>
    </source>
</evidence>
<dbReference type="OrthoDB" id="446044at2759"/>
<gene>
    <name evidence="12" type="ORF">BCR43DRAFT_487686</name>
</gene>
<dbReference type="PANTHER" id="PTHR45939:SF1">
    <property type="entry name" value="MITOCHONDRIAL THIAMINE PYROPHOSPHATE CARRIER 1-RELATED"/>
    <property type="match status" value="1"/>
</dbReference>
<keyword evidence="3 10" id="KW-0813">Transport</keyword>
<feature type="repeat" description="Solcar" evidence="9">
    <location>
        <begin position="115"/>
        <end position="199"/>
    </location>
</feature>
<dbReference type="Gene3D" id="1.50.40.10">
    <property type="entry name" value="Mitochondrial carrier domain"/>
    <property type="match status" value="1"/>
</dbReference>
<dbReference type="InParanoid" id="A0A1X2HHJ3"/>
<dbReference type="GO" id="GO:0031966">
    <property type="term" value="C:mitochondrial membrane"/>
    <property type="evidence" value="ECO:0007669"/>
    <property type="project" value="UniProtKB-SubCell"/>
</dbReference>
<feature type="repeat" description="Solcar" evidence="9">
    <location>
        <begin position="208"/>
        <end position="300"/>
    </location>
</feature>
<sequence>MAVESKPVLPPVGHAFAGSFGAMFALTLVYPLDIIKTRIQVQTKHDALDDKEQEHYDNALDGIMQILSKEGLAGLYAGLGSSLIGTASTNFTYFYCYSMIRDLYNKKFNPAGGTLSTALELLLGAAAGALTTLVTTPISVVSTRQQTLPVHERQGFFGTCSTIMQEEGIPGLWHGIRPSLVLCVNPAITYGSFEKIKQFVLTTLNLPMSPGVNFLVGALSKTLATIITYPYIMAKVRLQWKPSKDIQDKIVAYKGAGDVLARVMKTEGFFGWYKGMSTQIFKAVLSQALLFMMKDVFTNYTVVAYAILLKSRQKLTA</sequence>
<evidence type="ECO:0000256" key="7">
    <source>
        <dbReference type="ARBA" id="ARBA00023128"/>
    </source>
</evidence>
<dbReference type="EMBL" id="MCGN01000003">
    <property type="protein sequence ID" value="ORY98528.1"/>
    <property type="molecule type" value="Genomic_DNA"/>
</dbReference>
<evidence type="ECO:0000256" key="5">
    <source>
        <dbReference type="ARBA" id="ARBA00022737"/>
    </source>
</evidence>
<dbReference type="PRINTS" id="PR00926">
    <property type="entry name" value="MITOCARRIER"/>
</dbReference>
<feature type="repeat" description="Solcar" evidence="9">
    <location>
        <begin position="9"/>
        <end position="103"/>
    </location>
</feature>
<feature type="transmembrane region" description="Helical" evidence="11">
    <location>
        <begin position="12"/>
        <end position="32"/>
    </location>
</feature>
<accession>A0A1X2HHJ3</accession>
<keyword evidence="4 9" id="KW-0812">Transmembrane</keyword>
<keyword evidence="6 11" id="KW-1133">Transmembrane helix</keyword>
<comment type="subcellular location">
    <subcellularLocation>
        <location evidence="1">Mitochondrion membrane</location>
        <topology evidence="1">Multi-pass membrane protein</topology>
    </subcellularLocation>
</comment>
<dbReference type="GO" id="GO:0015217">
    <property type="term" value="F:ADP transmembrane transporter activity"/>
    <property type="evidence" value="ECO:0007669"/>
    <property type="project" value="TreeGrafter"/>
</dbReference>
<dbReference type="InterPro" id="IPR002067">
    <property type="entry name" value="MCP"/>
</dbReference>